<dbReference type="Pfam" id="PF20680">
    <property type="entry name" value="DUF6817"/>
    <property type="match status" value="1"/>
</dbReference>
<evidence type="ECO:0000313" key="3">
    <source>
        <dbReference type="Proteomes" id="UP000265768"/>
    </source>
</evidence>
<dbReference type="InterPro" id="IPR049202">
    <property type="entry name" value="DUF6817"/>
</dbReference>
<protein>
    <recommendedName>
        <fullName evidence="1">DUF6817 domain-containing protein</fullName>
    </recommendedName>
</protein>
<dbReference type="Proteomes" id="UP000265768">
    <property type="component" value="Unassembled WGS sequence"/>
</dbReference>
<feature type="domain" description="DUF6817" evidence="1">
    <location>
        <begin position="2"/>
        <end position="84"/>
    </location>
</feature>
<keyword evidence="3" id="KW-1185">Reference proteome</keyword>
<organism evidence="2 3">
    <name type="scientific">Bailinhaonella thermotolerans</name>
    <dbReference type="NCBI Taxonomy" id="1070861"/>
    <lineage>
        <taxon>Bacteria</taxon>
        <taxon>Bacillati</taxon>
        <taxon>Actinomycetota</taxon>
        <taxon>Actinomycetes</taxon>
        <taxon>Streptosporangiales</taxon>
        <taxon>Streptosporangiaceae</taxon>
        <taxon>Bailinhaonella</taxon>
    </lineage>
</organism>
<comment type="caution">
    <text evidence="2">The sequence shown here is derived from an EMBL/GenBank/DDBJ whole genome shotgun (WGS) entry which is preliminary data.</text>
</comment>
<sequence length="171" mass="18079">MAARGAEETPHPGGTLLGHLRRVAALLGRWGAPPAVRLAGLAHAWYGTDGFPVALGDPARRGELAEAAGEEAESLVYLYGACDRAFTYPRLTGDGAVRDRFTGGVLRPGPRDLRALAEITVANELDLAAADPAFRAEHGPALRALFTSWARLLTPQARRAARDALPEAPVP</sequence>
<dbReference type="OrthoDB" id="333547at2"/>
<name>A0A3A4AN81_9ACTN</name>
<dbReference type="EMBL" id="QZEY01000011">
    <property type="protein sequence ID" value="RJL27273.1"/>
    <property type="molecule type" value="Genomic_DNA"/>
</dbReference>
<proteinExistence type="predicted"/>
<evidence type="ECO:0000259" key="1">
    <source>
        <dbReference type="Pfam" id="PF20680"/>
    </source>
</evidence>
<evidence type="ECO:0000313" key="2">
    <source>
        <dbReference type="EMBL" id="RJL27273.1"/>
    </source>
</evidence>
<reference evidence="2 3" key="1">
    <citation type="submission" date="2018-09" db="EMBL/GenBank/DDBJ databases">
        <title>YIM 75507 draft genome.</title>
        <authorList>
            <person name="Tang S."/>
            <person name="Feng Y."/>
        </authorList>
    </citation>
    <scope>NUCLEOTIDE SEQUENCE [LARGE SCALE GENOMIC DNA]</scope>
    <source>
        <strain evidence="2 3">YIM 75507</strain>
    </source>
</reference>
<gene>
    <name evidence="2" type="ORF">D5H75_25540</name>
</gene>
<accession>A0A3A4AN81</accession>
<dbReference type="AlphaFoldDB" id="A0A3A4AN81"/>